<dbReference type="CDD" id="cd00130">
    <property type="entry name" value="PAS"/>
    <property type="match status" value="1"/>
</dbReference>
<reference evidence="8 9" key="1">
    <citation type="journal article" date="2011" name="J. Bacteriol.">
        <title>Genome sequence of 'Pedosphaera parvula' Ellin514, an aerobic Verrucomicrobial isolate from pasture soil.</title>
        <authorList>
            <person name="Kant R."/>
            <person name="van Passel M.W."/>
            <person name="Sangwan P."/>
            <person name="Palva A."/>
            <person name="Lucas S."/>
            <person name="Copeland A."/>
            <person name="Lapidus A."/>
            <person name="Glavina Del Rio T."/>
            <person name="Dalin E."/>
            <person name="Tice H."/>
            <person name="Bruce D."/>
            <person name="Goodwin L."/>
            <person name="Pitluck S."/>
            <person name="Chertkov O."/>
            <person name="Larimer F.W."/>
            <person name="Land M.L."/>
            <person name="Hauser L."/>
            <person name="Brettin T.S."/>
            <person name="Detter J.C."/>
            <person name="Han S."/>
            <person name="de Vos W.M."/>
            <person name="Janssen P.H."/>
            <person name="Smidt H."/>
        </authorList>
    </citation>
    <scope>NUCLEOTIDE SEQUENCE [LARGE SCALE GENOMIC DNA]</scope>
    <source>
        <strain evidence="8 9">Ellin514</strain>
    </source>
</reference>
<accession>B9XSI9</accession>
<evidence type="ECO:0000256" key="4">
    <source>
        <dbReference type="SAM" id="Coils"/>
    </source>
</evidence>
<dbReference type="InterPro" id="IPR005467">
    <property type="entry name" value="His_kinase_dom"/>
</dbReference>
<proteinExistence type="predicted"/>
<dbReference type="GO" id="GO:0016020">
    <property type="term" value="C:membrane"/>
    <property type="evidence" value="ECO:0007669"/>
    <property type="project" value="InterPro"/>
</dbReference>
<dbReference type="InterPro" id="IPR003594">
    <property type="entry name" value="HATPase_dom"/>
</dbReference>
<dbReference type="InterPro" id="IPR029016">
    <property type="entry name" value="GAF-like_dom_sf"/>
</dbReference>
<dbReference type="STRING" id="320771.Cflav_PD0196"/>
<dbReference type="GO" id="GO:0046983">
    <property type="term" value="F:protein dimerization activity"/>
    <property type="evidence" value="ECO:0007669"/>
    <property type="project" value="InterPro"/>
</dbReference>
<dbReference type="InterPro" id="IPR035965">
    <property type="entry name" value="PAS-like_dom_sf"/>
</dbReference>
<dbReference type="EMBL" id="ABOX02000081">
    <property type="protein sequence ID" value="EEF57189.1"/>
    <property type="molecule type" value="Genomic_DNA"/>
</dbReference>
<dbReference type="InterPro" id="IPR011712">
    <property type="entry name" value="Sig_transdc_His_kin_sub3_dim/P"/>
</dbReference>
<dbReference type="Pfam" id="PF01590">
    <property type="entry name" value="GAF"/>
    <property type="match status" value="1"/>
</dbReference>
<dbReference type="GO" id="GO:0000155">
    <property type="term" value="F:phosphorelay sensor kinase activity"/>
    <property type="evidence" value="ECO:0007669"/>
    <property type="project" value="InterPro"/>
</dbReference>
<keyword evidence="5" id="KW-0812">Transmembrane</keyword>
<evidence type="ECO:0000259" key="6">
    <source>
        <dbReference type="PROSITE" id="PS50109"/>
    </source>
</evidence>
<feature type="domain" description="PAS" evidence="7">
    <location>
        <begin position="319"/>
        <end position="370"/>
    </location>
</feature>
<dbReference type="InterPro" id="IPR003018">
    <property type="entry name" value="GAF"/>
</dbReference>
<dbReference type="RefSeq" id="WP_007418772.1">
    <property type="nucleotide sequence ID" value="NZ_ABOX02000081.1"/>
</dbReference>
<keyword evidence="5" id="KW-1133">Transmembrane helix</keyword>
<organism evidence="8 9">
    <name type="scientific">Pedosphaera parvula (strain Ellin514)</name>
    <dbReference type="NCBI Taxonomy" id="320771"/>
    <lineage>
        <taxon>Bacteria</taxon>
        <taxon>Pseudomonadati</taxon>
        <taxon>Verrucomicrobiota</taxon>
        <taxon>Pedosphaerae</taxon>
        <taxon>Pedosphaerales</taxon>
        <taxon>Pedosphaeraceae</taxon>
        <taxon>Pedosphaera</taxon>
    </lineage>
</organism>
<dbReference type="SMART" id="SM00091">
    <property type="entry name" value="PAS"/>
    <property type="match status" value="1"/>
</dbReference>
<sequence length="656" mass="73551">MMVLATLFLAIGVFVLDLLMPLGASGWGPYLIPLLISFRVRKWWYPIFLSLLCSLLLVIGYFFSVPSGLSFNFVAINRLVGIGMLWITALLLVKRKQADEALLKQVERELALRNERLSLIARIGGIVGAPMEEQGCKLAELARTAFGVDGCVIRVLEGDDLVLFGSAGGVEGYLEPCVSKDWGLGRRIFEERKPVFVPDLSQNPMSVPFINRLPTGALYRSYAGAPLLAQNETLGLIGIYSQKELQSFRDADLEHLQIVANNIATSIYNERLYKKVRNQKDELAEQITERKRTEEALRQSEERFRIISEQSLMGIYIIQGERFKYANPKFAEMFGYDVSGMLSLSSVFDVIVEKERPIVSENVRLRLEGQIEGIRYRFHGQRKDAGLLTIEAHGFKAELNGEPVILGTAQDVTEREMDEAELKRTTEQLQTLSRRLLELQESERRHIARELHDEIGQGLTALKINLQAVQRMANSTAFSPRLLDSIGIVDKTLRQVRNLSLDLRPSMLDDLGLFAALRWYADQQAQRAGLRIQFAAEPMEMRQDPALETACFRVAQEALTNIVRHAEAQNVTIDLNVAEKDLQLTIRDDGIGFDMKKVREHVAAGSSLGLLGMEERASLMGGRVEFKSTPGEGTEVYAWFPISKSLSTPGTSEAII</sequence>
<dbReference type="CDD" id="cd16917">
    <property type="entry name" value="HATPase_UhpB-NarQ-NarX-like"/>
    <property type="match status" value="1"/>
</dbReference>
<keyword evidence="9" id="KW-1185">Reference proteome</keyword>
<dbReference type="Proteomes" id="UP000003688">
    <property type="component" value="Unassembled WGS sequence"/>
</dbReference>
<feature type="transmembrane region" description="Helical" evidence="5">
    <location>
        <begin position="42"/>
        <end position="63"/>
    </location>
</feature>
<dbReference type="PROSITE" id="PS50112">
    <property type="entry name" value="PAS"/>
    <property type="match status" value="1"/>
</dbReference>
<keyword evidence="2 8" id="KW-0418">Kinase</keyword>
<dbReference type="PANTHER" id="PTHR24421:SF58">
    <property type="entry name" value="SIGNAL TRANSDUCTION HISTIDINE-PROTEIN KINASE_PHOSPHATASE UHPB"/>
    <property type="match status" value="1"/>
</dbReference>
<feature type="coiled-coil region" evidence="4">
    <location>
        <begin position="269"/>
        <end position="310"/>
    </location>
</feature>
<keyword evidence="5" id="KW-0472">Membrane</keyword>
<name>B9XSI9_PEDPL</name>
<feature type="transmembrane region" description="Helical" evidence="5">
    <location>
        <begin position="75"/>
        <end position="93"/>
    </location>
</feature>
<evidence type="ECO:0000256" key="1">
    <source>
        <dbReference type="ARBA" id="ARBA00022679"/>
    </source>
</evidence>
<dbReference type="Gene3D" id="3.30.450.40">
    <property type="match status" value="1"/>
</dbReference>
<keyword evidence="1" id="KW-0808">Transferase</keyword>
<dbReference type="SUPFAM" id="SSF55874">
    <property type="entry name" value="ATPase domain of HSP90 chaperone/DNA topoisomerase II/histidine kinase"/>
    <property type="match status" value="1"/>
</dbReference>
<evidence type="ECO:0000313" key="9">
    <source>
        <dbReference type="Proteomes" id="UP000003688"/>
    </source>
</evidence>
<dbReference type="Pfam" id="PF07730">
    <property type="entry name" value="HisKA_3"/>
    <property type="match status" value="1"/>
</dbReference>
<dbReference type="AlphaFoldDB" id="B9XSI9"/>
<gene>
    <name evidence="8" type="ORF">Cflav_PD0196</name>
</gene>
<dbReference type="PANTHER" id="PTHR24421">
    <property type="entry name" value="NITRATE/NITRITE SENSOR PROTEIN NARX-RELATED"/>
    <property type="match status" value="1"/>
</dbReference>
<evidence type="ECO:0000259" key="7">
    <source>
        <dbReference type="PROSITE" id="PS50112"/>
    </source>
</evidence>
<dbReference type="PROSITE" id="PS50109">
    <property type="entry name" value="HIS_KIN"/>
    <property type="match status" value="1"/>
</dbReference>
<keyword evidence="4" id="KW-0175">Coiled coil</keyword>
<dbReference type="Pfam" id="PF02518">
    <property type="entry name" value="HATPase_c"/>
    <property type="match status" value="1"/>
</dbReference>
<comment type="caution">
    <text evidence="8">The sequence shown here is derived from an EMBL/GenBank/DDBJ whole genome shotgun (WGS) entry which is preliminary data.</text>
</comment>
<protein>
    <submittedName>
        <fullName evidence="8">Multi-sensor signal transduction histidine kinase</fullName>
    </submittedName>
</protein>
<dbReference type="InterPro" id="IPR036890">
    <property type="entry name" value="HATPase_C_sf"/>
</dbReference>
<dbReference type="OrthoDB" id="6231at2"/>
<dbReference type="Pfam" id="PF13188">
    <property type="entry name" value="PAS_8"/>
    <property type="match status" value="1"/>
</dbReference>
<dbReference type="InterPro" id="IPR000014">
    <property type="entry name" value="PAS"/>
</dbReference>
<dbReference type="Gene3D" id="3.30.450.20">
    <property type="entry name" value="PAS domain"/>
    <property type="match status" value="1"/>
</dbReference>
<feature type="domain" description="Histidine kinase" evidence="6">
    <location>
        <begin position="450"/>
        <end position="644"/>
    </location>
</feature>
<dbReference type="NCBIfam" id="TIGR00229">
    <property type="entry name" value="sensory_box"/>
    <property type="match status" value="1"/>
</dbReference>
<dbReference type="SMART" id="SM00387">
    <property type="entry name" value="HATPase_c"/>
    <property type="match status" value="1"/>
</dbReference>
<dbReference type="SUPFAM" id="SSF55781">
    <property type="entry name" value="GAF domain-like"/>
    <property type="match status" value="1"/>
</dbReference>
<dbReference type="Gene3D" id="3.30.565.10">
    <property type="entry name" value="Histidine kinase-like ATPase, C-terminal domain"/>
    <property type="match status" value="1"/>
</dbReference>
<dbReference type="InterPro" id="IPR050482">
    <property type="entry name" value="Sensor_HK_TwoCompSys"/>
</dbReference>
<evidence type="ECO:0000256" key="2">
    <source>
        <dbReference type="ARBA" id="ARBA00022777"/>
    </source>
</evidence>
<dbReference type="SUPFAM" id="SSF55785">
    <property type="entry name" value="PYP-like sensor domain (PAS domain)"/>
    <property type="match status" value="1"/>
</dbReference>
<evidence type="ECO:0000256" key="3">
    <source>
        <dbReference type="ARBA" id="ARBA00023012"/>
    </source>
</evidence>
<evidence type="ECO:0000313" key="8">
    <source>
        <dbReference type="EMBL" id="EEF57189.1"/>
    </source>
</evidence>
<evidence type="ECO:0000256" key="5">
    <source>
        <dbReference type="SAM" id="Phobius"/>
    </source>
</evidence>
<dbReference type="Gene3D" id="1.20.5.1930">
    <property type="match status" value="1"/>
</dbReference>
<feature type="coiled-coil region" evidence="4">
    <location>
        <begin position="415"/>
        <end position="442"/>
    </location>
</feature>
<keyword evidence="3" id="KW-0902">Two-component regulatory system</keyword>
<dbReference type="SMART" id="SM00065">
    <property type="entry name" value="GAF"/>
    <property type="match status" value="1"/>
</dbReference>